<evidence type="ECO:0000256" key="1">
    <source>
        <dbReference type="ARBA" id="ARBA00004141"/>
    </source>
</evidence>
<dbReference type="Pfam" id="PF00892">
    <property type="entry name" value="EamA"/>
    <property type="match status" value="1"/>
</dbReference>
<reference evidence="8 9" key="1">
    <citation type="journal article" date="2023" name="Hortic Res">
        <title>Pangenome of water caltrop reveals structural variations and asymmetric subgenome divergence after allopolyploidization.</title>
        <authorList>
            <person name="Zhang X."/>
            <person name="Chen Y."/>
            <person name="Wang L."/>
            <person name="Yuan Y."/>
            <person name="Fang M."/>
            <person name="Shi L."/>
            <person name="Lu R."/>
            <person name="Comes H.P."/>
            <person name="Ma Y."/>
            <person name="Chen Y."/>
            <person name="Huang G."/>
            <person name="Zhou Y."/>
            <person name="Zheng Z."/>
            <person name="Qiu Y."/>
        </authorList>
    </citation>
    <scope>NUCLEOTIDE SEQUENCE [LARGE SCALE GENOMIC DNA]</scope>
    <source>
        <tissue evidence="8">Roots</tissue>
    </source>
</reference>
<sequence>MEGSGCFSSFLQRSKLYVAMVSLQFGYAGMNIITKVSLNKGMSHYVLVVYRHAFAAAVIAPFALILERKARPKMTFLVSMQIFILGLLGPVIDQNLYYAGLKFTSLTFSCAMSNMLPAMTFSV</sequence>
<dbReference type="GO" id="GO:0016020">
    <property type="term" value="C:membrane"/>
    <property type="evidence" value="ECO:0007669"/>
    <property type="project" value="UniProtKB-SubCell"/>
</dbReference>
<feature type="domain" description="EamA" evidence="7">
    <location>
        <begin position="19"/>
        <end position="120"/>
    </location>
</feature>
<keyword evidence="9" id="KW-1185">Reference proteome</keyword>
<evidence type="ECO:0000256" key="6">
    <source>
        <dbReference type="RuleBase" id="RU363077"/>
    </source>
</evidence>
<evidence type="ECO:0000313" key="8">
    <source>
        <dbReference type="EMBL" id="KAK4749859.1"/>
    </source>
</evidence>
<gene>
    <name evidence="8" type="ORF">SAY87_027308</name>
</gene>
<dbReference type="InterPro" id="IPR030184">
    <property type="entry name" value="WAT1-related"/>
</dbReference>
<evidence type="ECO:0000256" key="2">
    <source>
        <dbReference type="ARBA" id="ARBA00007635"/>
    </source>
</evidence>
<protein>
    <recommendedName>
        <fullName evidence="6">WAT1-related protein</fullName>
    </recommendedName>
</protein>
<evidence type="ECO:0000256" key="3">
    <source>
        <dbReference type="ARBA" id="ARBA00022692"/>
    </source>
</evidence>
<dbReference type="InterPro" id="IPR000620">
    <property type="entry name" value="EamA_dom"/>
</dbReference>
<comment type="caution">
    <text evidence="6">Lacks conserved residue(s) required for the propagation of feature annotation.</text>
</comment>
<dbReference type="GO" id="GO:0022857">
    <property type="term" value="F:transmembrane transporter activity"/>
    <property type="evidence" value="ECO:0007669"/>
    <property type="project" value="InterPro"/>
</dbReference>
<proteinExistence type="inferred from homology"/>
<keyword evidence="5 6" id="KW-0472">Membrane</keyword>
<name>A0AAN7JLP5_9MYRT</name>
<comment type="caution">
    <text evidence="8">The sequence shown here is derived from an EMBL/GenBank/DDBJ whole genome shotgun (WGS) entry which is preliminary data.</text>
</comment>
<accession>A0AAN7JLP5</accession>
<dbReference type="AlphaFoldDB" id="A0AAN7JLP5"/>
<evidence type="ECO:0000256" key="4">
    <source>
        <dbReference type="ARBA" id="ARBA00022989"/>
    </source>
</evidence>
<evidence type="ECO:0000313" key="9">
    <source>
        <dbReference type="Proteomes" id="UP001345219"/>
    </source>
</evidence>
<comment type="similarity">
    <text evidence="2 6">Belongs to the drug/metabolite transporter (DMT) superfamily. Plant drug/metabolite exporter (P-DME) (TC 2.A.7.4) family.</text>
</comment>
<dbReference type="PANTHER" id="PTHR31218">
    <property type="entry name" value="WAT1-RELATED PROTEIN"/>
    <property type="match status" value="1"/>
</dbReference>
<dbReference type="Proteomes" id="UP001345219">
    <property type="component" value="Chromosome 21"/>
</dbReference>
<dbReference type="EMBL" id="JAXIOK010000018">
    <property type="protein sequence ID" value="KAK4749859.1"/>
    <property type="molecule type" value="Genomic_DNA"/>
</dbReference>
<feature type="transmembrane region" description="Helical" evidence="6">
    <location>
        <begin position="74"/>
        <end position="92"/>
    </location>
</feature>
<keyword evidence="3 6" id="KW-0812">Transmembrane</keyword>
<comment type="subcellular location">
    <subcellularLocation>
        <location evidence="1 6">Membrane</location>
        <topology evidence="1 6">Multi-pass membrane protein</topology>
    </subcellularLocation>
</comment>
<evidence type="ECO:0000256" key="5">
    <source>
        <dbReference type="ARBA" id="ARBA00023136"/>
    </source>
</evidence>
<organism evidence="8 9">
    <name type="scientific">Trapa incisa</name>
    <dbReference type="NCBI Taxonomy" id="236973"/>
    <lineage>
        <taxon>Eukaryota</taxon>
        <taxon>Viridiplantae</taxon>
        <taxon>Streptophyta</taxon>
        <taxon>Embryophyta</taxon>
        <taxon>Tracheophyta</taxon>
        <taxon>Spermatophyta</taxon>
        <taxon>Magnoliopsida</taxon>
        <taxon>eudicotyledons</taxon>
        <taxon>Gunneridae</taxon>
        <taxon>Pentapetalae</taxon>
        <taxon>rosids</taxon>
        <taxon>malvids</taxon>
        <taxon>Myrtales</taxon>
        <taxon>Lythraceae</taxon>
        <taxon>Trapa</taxon>
    </lineage>
</organism>
<feature type="transmembrane region" description="Helical" evidence="6">
    <location>
        <begin position="16"/>
        <end position="33"/>
    </location>
</feature>
<evidence type="ECO:0000259" key="7">
    <source>
        <dbReference type="Pfam" id="PF00892"/>
    </source>
</evidence>
<keyword evidence="4 6" id="KW-1133">Transmembrane helix</keyword>
<feature type="transmembrane region" description="Helical" evidence="6">
    <location>
        <begin position="45"/>
        <end position="67"/>
    </location>
</feature>